<proteinExistence type="predicted"/>
<name>B3RL94_TRIAD</name>
<keyword evidence="3" id="KW-0677">Repeat</keyword>
<evidence type="ECO:0000256" key="2">
    <source>
        <dbReference type="ARBA" id="ARBA00022490"/>
    </source>
</evidence>
<dbReference type="RefSeq" id="XP_002108708.1">
    <property type="nucleotide sequence ID" value="XM_002108672.1"/>
</dbReference>
<dbReference type="SUPFAM" id="SSF52540">
    <property type="entry name" value="P-loop containing nucleoside triphosphate hydrolases"/>
    <property type="match status" value="1"/>
</dbReference>
<protein>
    <recommendedName>
        <fullName evidence="8">Spermatogenesis-associated protein 17</fullName>
    </recommendedName>
</protein>
<dbReference type="PANTHER" id="PTHR22706:SF1">
    <property type="entry name" value="ASSEMBLY FACTOR FOR SPINDLE MICROTUBULES"/>
    <property type="match status" value="1"/>
</dbReference>
<dbReference type="GO" id="GO:0005516">
    <property type="term" value="F:calmodulin binding"/>
    <property type="evidence" value="ECO:0007669"/>
    <property type="project" value="UniProtKB-KW"/>
</dbReference>
<dbReference type="Gene3D" id="1.20.5.190">
    <property type="match status" value="1"/>
</dbReference>
<evidence type="ECO:0000313" key="7">
    <source>
        <dbReference type="Proteomes" id="UP000009022"/>
    </source>
</evidence>
<dbReference type="STRING" id="10228.B3RL94"/>
<dbReference type="InterPro" id="IPR027417">
    <property type="entry name" value="P-loop_NTPase"/>
</dbReference>
<dbReference type="PANTHER" id="PTHR22706">
    <property type="entry name" value="ASSEMBLY FACTOR FOR SPINDLE MICROTUBULES"/>
    <property type="match status" value="1"/>
</dbReference>
<dbReference type="eggNOG" id="ENOG502QS0S">
    <property type="taxonomic scope" value="Eukaryota"/>
</dbReference>
<keyword evidence="7" id="KW-1185">Reference proteome</keyword>
<keyword evidence="2" id="KW-0963">Cytoplasm</keyword>
<keyword evidence="4" id="KW-0112">Calmodulin-binding</keyword>
<evidence type="ECO:0000256" key="3">
    <source>
        <dbReference type="ARBA" id="ARBA00022737"/>
    </source>
</evidence>
<dbReference type="EMBL" id="DS985241">
    <property type="protein sequence ID" value="EDV29506.1"/>
    <property type="molecule type" value="Genomic_DNA"/>
</dbReference>
<evidence type="ECO:0000313" key="6">
    <source>
        <dbReference type="EMBL" id="EDV29506.1"/>
    </source>
</evidence>
<feature type="coiled-coil region" evidence="5">
    <location>
        <begin position="176"/>
        <end position="206"/>
    </location>
</feature>
<dbReference type="InterPro" id="IPR000048">
    <property type="entry name" value="IQ_motif_EF-hand-BS"/>
</dbReference>
<accession>B3RL94</accession>
<dbReference type="OrthoDB" id="190375at2759"/>
<dbReference type="Pfam" id="PF00612">
    <property type="entry name" value="IQ"/>
    <property type="match status" value="3"/>
</dbReference>
<keyword evidence="5" id="KW-0175">Coiled coil</keyword>
<organism evidence="6 7">
    <name type="scientific">Trichoplax adhaerens</name>
    <name type="common">Trichoplax reptans</name>
    <dbReference type="NCBI Taxonomy" id="10228"/>
    <lineage>
        <taxon>Eukaryota</taxon>
        <taxon>Metazoa</taxon>
        <taxon>Placozoa</taxon>
        <taxon>Uniplacotomia</taxon>
        <taxon>Trichoplacea</taxon>
        <taxon>Trichoplacidae</taxon>
        <taxon>Trichoplax</taxon>
    </lineage>
</organism>
<evidence type="ECO:0000256" key="4">
    <source>
        <dbReference type="ARBA" id="ARBA00022860"/>
    </source>
</evidence>
<dbReference type="GeneID" id="6749143"/>
<dbReference type="CTD" id="6749143"/>
<dbReference type="OMA" id="FRRYKER"/>
<evidence type="ECO:0000256" key="5">
    <source>
        <dbReference type="SAM" id="Coils"/>
    </source>
</evidence>
<evidence type="ECO:0008006" key="8">
    <source>
        <dbReference type="Google" id="ProtNLM"/>
    </source>
</evidence>
<dbReference type="Proteomes" id="UP000009022">
    <property type="component" value="Unassembled WGS sequence"/>
</dbReference>
<dbReference type="InterPro" id="IPR051185">
    <property type="entry name" value="ASPM"/>
</dbReference>
<dbReference type="KEGG" id="tad:TRIADDRAFT_51927"/>
<sequence length="383" mass="45359">MGKRFLFSSDDAAKIGFDKKPRLVKKSLSIRGQDQSRSSPSPVIMASFVKLWCSKHRLIDDLIDATREAEKYRDTEYRAVVVIQSWYRGVRVKALIKHLHQAASIIQRCFRAFRARKTYRIKLKEAVTKMEWKYYYNMATIIQKTWRGYWTRKYEFNYYARKKYLEGLALKNEFVRHRLEEVGRKLKEEVEQNQKNEEQKELYENASRLHYLVSTHQIPGVYNSPFNRYPNQMENHLREVKMASLRSQSYTQKNNLSNGGNIVVLPPLQTTKQQGPFRSPENVVTQRNKEINLSLRAETAYTSADDTRRYMKQLEKRMRIQDKPFQPFSHRTIPYEPTLHGSTSYGRIAYGTDHFRETDHDLDKHDKVLDAALTSLICRNHFK</sequence>
<dbReference type="CDD" id="cd23767">
    <property type="entry name" value="IQCD"/>
    <property type="match status" value="1"/>
</dbReference>
<dbReference type="InParanoid" id="B3RL94"/>
<dbReference type="PhylomeDB" id="B3RL94"/>
<comment type="subcellular location">
    <subcellularLocation>
        <location evidence="1">Cytoplasm</location>
    </subcellularLocation>
</comment>
<gene>
    <name evidence="6" type="ORF">TRIADDRAFT_51927</name>
</gene>
<dbReference type="SMART" id="SM00015">
    <property type="entry name" value="IQ"/>
    <property type="match status" value="3"/>
</dbReference>
<dbReference type="AlphaFoldDB" id="B3RL94"/>
<dbReference type="HOGENOM" id="CLU_044264_0_0_1"/>
<dbReference type="PROSITE" id="PS50096">
    <property type="entry name" value="IQ"/>
    <property type="match status" value="3"/>
</dbReference>
<evidence type="ECO:0000256" key="1">
    <source>
        <dbReference type="ARBA" id="ARBA00004496"/>
    </source>
</evidence>
<reference evidence="6 7" key="1">
    <citation type="journal article" date="2008" name="Nature">
        <title>The Trichoplax genome and the nature of placozoans.</title>
        <authorList>
            <person name="Srivastava M."/>
            <person name="Begovic E."/>
            <person name="Chapman J."/>
            <person name="Putnam N.H."/>
            <person name="Hellsten U."/>
            <person name="Kawashima T."/>
            <person name="Kuo A."/>
            <person name="Mitros T."/>
            <person name="Salamov A."/>
            <person name="Carpenter M.L."/>
            <person name="Signorovitch A.Y."/>
            <person name="Moreno M.A."/>
            <person name="Kamm K."/>
            <person name="Grimwood J."/>
            <person name="Schmutz J."/>
            <person name="Shapiro H."/>
            <person name="Grigoriev I.V."/>
            <person name="Buss L.W."/>
            <person name="Schierwater B."/>
            <person name="Dellaporta S.L."/>
            <person name="Rokhsar D.S."/>
        </authorList>
    </citation>
    <scope>NUCLEOTIDE SEQUENCE [LARGE SCALE GENOMIC DNA]</scope>
    <source>
        <strain evidence="6 7">Grell-BS-1999</strain>
    </source>
</reference>
<dbReference type="GO" id="GO:0005737">
    <property type="term" value="C:cytoplasm"/>
    <property type="evidence" value="ECO:0007669"/>
    <property type="project" value="UniProtKB-SubCell"/>
</dbReference>